<dbReference type="InterPro" id="IPR032710">
    <property type="entry name" value="NTF2-like_dom_sf"/>
</dbReference>
<dbReference type="EMBL" id="QOVK01000026">
    <property type="protein sequence ID" value="RXG13615.1"/>
    <property type="molecule type" value="Genomic_DNA"/>
</dbReference>
<dbReference type="OrthoDB" id="117186at2"/>
<dbReference type="Proteomes" id="UP000289859">
    <property type="component" value="Unassembled WGS sequence"/>
</dbReference>
<name>A0A4Q0NTA0_9FLAO</name>
<evidence type="ECO:0000256" key="1">
    <source>
        <dbReference type="SAM" id="SignalP"/>
    </source>
</evidence>
<comment type="caution">
    <text evidence="2">The sequence shown here is derived from an EMBL/GenBank/DDBJ whole genome shotgun (WGS) entry which is preliminary data.</text>
</comment>
<evidence type="ECO:0000313" key="2">
    <source>
        <dbReference type="EMBL" id="RXG13615.1"/>
    </source>
</evidence>
<dbReference type="Gene3D" id="3.10.450.50">
    <property type="match status" value="1"/>
</dbReference>
<accession>A0A4Q0NTA0</accession>
<organism evidence="2 3">
    <name type="scientific">Leeuwenhoekiella polynyae</name>
    <dbReference type="NCBI Taxonomy" id="1550906"/>
    <lineage>
        <taxon>Bacteria</taxon>
        <taxon>Pseudomonadati</taxon>
        <taxon>Bacteroidota</taxon>
        <taxon>Flavobacteriia</taxon>
        <taxon>Flavobacteriales</taxon>
        <taxon>Flavobacteriaceae</taxon>
        <taxon>Leeuwenhoekiella</taxon>
    </lineage>
</organism>
<proteinExistence type="predicted"/>
<sequence length="149" mass="17381">MKRIIVLLIFISFNYLQAQEDMHPEETVVAFFNAFHQQDTLALKELIYDTVKMQSVQARPDGTVKISNSGFDAFLKSIASIPQEVTFEERIKDYQVRSDGLMAHVWTPYEFYINGEMSHCGVNSFQLIWVGKQWKIFYIVDTRKPETCE</sequence>
<dbReference type="RefSeq" id="WP_128766949.1">
    <property type="nucleotide sequence ID" value="NZ_JBHUOO010000040.1"/>
</dbReference>
<protein>
    <recommendedName>
        <fullName evidence="4">Lumazine-binding protein</fullName>
    </recommendedName>
</protein>
<evidence type="ECO:0008006" key="4">
    <source>
        <dbReference type="Google" id="ProtNLM"/>
    </source>
</evidence>
<dbReference type="SUPFAM" id="SSF54427">
    <property type="entry name" value="NTF2-like"/>
    <property type="match status" value="1"/>
</dbReference>
<feature type="chain" id="PRO_5020986109" description="Lumazine-binding protein" evidence="1">
    <location>
        <begin position="19"/>
        <end position="149"/>
    </location>
</feature>
<keyword evidence="1" id="KW-0732">Signal</keyword>
<feature type="signal peptide" evidence="1">
    <location>
        <begin position="1"/>
        <end position="18"/>
    </location>
</feature>
<reference evidence="2 3" key="1">
    <citation type="submission" date="2018-07" db="EMBL/GenBank/DDBJ databases">
        <title>Leeuwenhoekiella genomics.</title>
        <authorList>
            <person name="Tahon G."/>
            <person name="Willems A."/>
        </authorList>
    </citation>
    <scope>NUCLEOTIDE SEQUENCE [LARGE SCALE GENOMIC DNA]</scope>
    <source>
        <strain evidence="2 3">LMG 29608</strain>
    </source>
</reference>
<dbReference type="AlphaFoldDB" id="A0A4Q0NTA0"/>
<keyword evidence="3" id="KW-1185">Reference proteome</keyword>
<evidence type="ECO:0000313" key="3">
    <source>
        <dbReference type="Proteomes" id="UP000289859"/>
    </source>
</evidence>
<gene>
    <name evidence="2" type="ORF">DSM02_3744</name>
</gene>